<dbReference type="Pfam" id="PF12833">
    <property type="entry name" value="HTH_18"/>
    <property type="match status" value="1"/>
</dbReference>
<reference evidence="7" key="1">
    <citation type="submission" date="2022-12" db="EMBL/GenBank/DDBJ databases">
        <title>Draft genome sequence of the thermophilic strain Brevibacillus thermoruber HT42, isolated from Los Humeros, Puebla, Mexico, with biotechnological potential.</title>
        <authorList>
            <person name="Lara Sanchez J."/>
            <person name="Solis Palacios R."/>
            <person name="Bustos Baena A.S."/>
            <person name="Ruz Baez A.E."/>
            <person name="Espinosa Luna G."/>
            <person name="Oliart Ros R.M."/>
        </authorList>
    </citation>
    <scope>NUCLEOTIDE SEQUENCE</scope>
    <source>
        <strain evidence="7">HT42</strain>
    </source>
</reference>
<dbReference type="PROSITE" id="PS00041">
    <property type="entry name" value="HTH_ARAC_FAMILY_1"/>
    <property type="match status" value="1"/>
</dbReference>
<dbReference type="PROSITE" id="PS01124">
    <property type="entry name" value="HTH_ARAC_FAMILY_2"/>
    <property type="match status" value="1"/>
</dbReference>
<dbReference type="InterPro" id="IPR020449">
    <property type="entry name" value="Tscrpt_reg_AraC-type_HTH"/>
</dbReference>
<feature type="domain" description="Response regulatory" evidence="6">
    <location>
        <begin position="3"/>
        <end position="120"/>
    </location>
</feature>
<sequence>MAALFLVDSDEQSRQAVRCVIEESPYKYLAVHEADTAHRAGLLLKQMQPTIMILDLSLPDMNGVSLGKMAKGLYPQLPIIVLSHLKMFDLVQECINAGFSSYLLKPVSKHELMAAFDRLLLSELCRETRHFMGEGAAPATFETDLGNPIDTVIRYIQLNFQQTITLQEVSSLVYLSPSHFSRLFKAETGITFVEYLTQYRIEKSKSLLKMTSLPIDVIANNTGFSSAGYFSTTFKRMVGQTPSEYRSQFQVFLHGQQHSAHRA</sequence>
<dbReference type="InterPro" id="IPR018062">
    <property type="entry name" value="HTH_AraC-typ_CS"/>
</dbReference>
<dbReference type="GO" id="GO:0003700">
    <property type="term" value="F:DNA-binding transcription factor activity"/>
    <property type="evidence" value="ECO:0007669"/>
    <property type="project" value="InterPro"/>
</dbReference>
<feature type="domain" description="HTH araC/xylS-type" evidence="5">
    <location>
        <begin position="150"/>
        <end position="248"/>
    </location>
</feature>
<evidence type="ECO:0000313" key="8">
    <source>
        <dbReference type="Proteomes" id="UP001151071"/>
    </source>
</evidence>
<dbReference type="InterPro" id="IPR011006">
    <property type="entry name" value="CheY-like_superfamily"/>
</dbReference>
<keyword evidence="2 7" id="KW-0238">DNA-binding</keyword>
<keyword evidence="8" id="KW-1185">Reference proteome</keyword>
<dbReference type="PANTHER" id="PTHR43280:SF2">
    <property type="entry name" value="HTH-TYPE TRANSCRIPTIONAL REGULATOR EXSA"/>
    <property type="match status" value="1"/>
</dbReference>
<feature type="modified residue" description="4-aspartylphosphate" evidence="4">
    <location>
        <position position="55"/>
    </location>
</feature>
<proteinExistence type="predicted"/>
<dbReference type="Pfam" id="PF00072">
    <property type="entry name" value="Response_reg"/>
    <property type="match status" value="1"/>
</dbReference>
<keyword evidence="4" id="KW-0597">Phosphoprotein</keyword>
<dbReference type="InterPro" id="IPR001789">
    <property type="entry name" value="Sig_transdc_resp-reg_receiver"/>
</dbReference>
<protein>
    <submittedName>
        <fullName evidence="7">DNA-binding response regulator</fullName>
    </submittedName>
</protein>
<dbReference type="Proteomes" id="UP001151071">
    <property type="component" value="Unassembled WGS sequence"/>
</dbReference>
<evidence type="ECO:0000259" key="5">
    <source>
        <dbReference type="PROSITE" id="PS01124"/>
    </source>
</evidence>
<dbReference type="SMART" id="SM00342">
    <property type="entry name" value="HTH_ARAC"/>
    <property type="match status" value="1"/>
</dbReference>
<accession>A0A9X3TPD8</accession>
<dbReference type="SMART" id="SM00448">
    <property type="entry name" value="REC"/>
    <property type="match status" value="1"/>
</dbReference>
<organism evidence="7 8">
    <name type="scientific">Brevibacillus thermoruber</name>
    <dbReference type="NCBI Taxonomy" id="33942"/>
    <lineage>
        <taxon>Bacteria</taxon>
        <taxon>Bacillati</taxon>
        <taxon>Bacillota</taxon>
        <taxon>Bacilli</taxon>
        <taxon>Bacillales</taxon>
        <taxon>Paenibacillaceae</taxon>
        <taxon>Brevibacillus</taxon>
    </lineage>
</organism>
<dbReference type="RefSeq" id="WP_051188175.1">
    <property type="nucleotide sequence ID" value="NZ_JAPYYP010000005.1"/>
</dbReference>
<dbReference type="GO" id="GO:0000160">
    <property type="term" value="P:phosphorelay signal transduction system"/>
    <property type="evidence" value="ECO:0007669"/>
    <property type="project" value="InterPro"/>
</dbReference>
<dbReference type="GO" id="GO:0043565">
    <property type="term" value="F:sequence-specific DNA binding"/>
    <property type="evidence" value="ECO:0007669"/>
    <property type="project" value="InterPro"/>
</dbReference>
<keyword evidence="1" id="KW-0805">Transcription regulation</keyword>
<comment type="caution">
    <text evidence="7">The sequence shown here is derived from an EMBL/GenBank/DDBJ whole genome shotgun (WGS) entry which is preliminary data.</text>
</comment>
<evidence type="ECO:0000256" key="3">
    <source>
        <dbReference type="ARBA" id="ARBA00023163"/>
    </source>
</evidence>
<dbReference type="InterPro" id="IPR018060">
    <property type="entry name" value="HTH_AraC"/>
</dbReference>
<dbReference type="SUPFAM" id="SSF46689">
    <property type="entry name" value="Homeodomain-like"/>
    <property type="match status" value="2"/>
</dbReference>
<dbReference type="Gene3D" id="3.40.50.2300">
    <property type="match status" value="1"/>
</dbReference>
<evidence type="ECO:0000256" key="4">
    <source>
        <dbReference type="PROSITE-ProRule" id="PRU00169"/>
    </source>
</evidence>
<dbReference type="PROSITE" id="PS50110">
    <property type="entry name" value="RESPONSE_REGULATORY"/>
    <property type="match status" value="1"/>
</dbReference>
<gene>
    <name evidence="7" type="ORF">O3V59_06705</name>
</gene>
<dbReference type="PRINTS" id="PR00032">
    <property type="entry name" value="HTHARAC"/>
</dbReference>
<evidence type="ECO:0000259" key="6">
    <source>
        <dbReference type="PROSITE" id="PS50110"/>
    </source>
</evidence>
<dbReference type="InterPro" id="IPR009057">
    <property type="entry name" value="Homeodomain-like_sf"/>
</dbReference>
<dbReference type="EMBL" id="JAPYYP010000005">
    <property type="protein sequence ID" value="MDA5108042.1"/>
    <property type="molecule type" value="Genomic_DNA"/>
</dbReference>
<dbReference type="Gene3D" id="1.10.10.60">
    <property type="entry name" value="Homeodomain-like"/>
    <property type="match status" value="2"/>
</dbReference>
<keyword evidence="3" id="KW-0804">Transcription</keyword>
<evidence type="ECO:0000313" key="7">
    <source>
        <dbReference type="EMBL" id="MDA5108042.1"/>
    </source>
</evidence>
<evidence type="ECO:0000256" key="1">
    <source>
        <dbReference type="ARBA" id="ARBA00023015"/>
    </source>
</evidence>
<evidence type="ECO:0000256" key="2">
    <source>
        <dbReference type="ARBA" id="ARBA00023125"/>
    </source>
</evidence>
<name>A0A9X3TPD8_9BACL</name>
<dbReference type="PANTHER" id="PTHR43280">
    <property type="entry name" value="ARAC-FAMILY TRANSCRIPTIONAL REGULATOR"/>
    <property type="match status" value="1"/>
</dbReference>
<dbReference type="SUPFAM" id="SSF52172">
    <property type="entry name" value="CheY-like"/>
    <property type="match status" value="1"/>
</dbReference>
<dbReference type="AlphaFoldDB" id="A0A9X3TPD8"/>